<reference evidence="2 3" key="1">
    <citation type="journal article" date="2019" name="Commun. Biol.">
        <title>The bagworm genome reveals a unique fibroin gene that provides high tensile strength.</title>
        <authorList>
            <person name="Kono N."/>
            <person name="Nakamura H."/>
            <person name="Ohtoshi R."/>
            <person name="Tomita M."/>
            <person name="Numata K."/>
            <person name="Arakawa K."/>
        </authorList>
    </citation>
    <scope>NUCLEOTIDE SEQUENCE [LARGE SCALE GENOMIC DNA]</scope>
</reference>
<evidence type="ECO:0000313" key="2">
    <source>
        <dbReference type="EMBL" id="GBP36764.1"/>
    </source>
</evidence>
<accession>A0A4C1VFM0</accession>
<dbReference type="AlphaFoldDB" id="A0A4C1VFM0"/>
<feature type="region of interest" description="Disordered" evidence="1">
    <location>
        <begin position="1"/>
        <end position="37"/>
    </location>
</feature>
<name>A0A4C1VFM0_EUMVA</name>
<evidence type="ECO:0000313" key="3">
    <source>
        <dbReference type="Proteomes" id="UP000299102"/>
    </source>
</evidence>
<comment type="caution">
    <text evidence="2">The sequence shown here is derived from an EMBL/GenBank/DDBJ whole genome shotgun (WGS) entry which is preliminary data.</text>
</comment>
<sequence>MLRTDRQPCAQSRGDNEYDPGSARRRREHSRPNGQFFVKNYRPHASYGAGGGGRAGVGRSTSAGASRSIYSRVNFLPHATLANIRLFQVARARPLRPFSTFWLDRSRRSSLRSPQICSYLNVQRDNIISKDDMVCDWQSVINERSKPVQLLCATPRSNTASGPAPADRATYVDVVRGGPQPERRRRDGDALTSIRRDLDSNLKRRALGTTSATYCVCYKSRA</sequence>
<organism evidence="2 3">
    <name type="scientific">Eumeta variegata</name>
    <name type="common">Bagworm moth</name>
    <name type="synonym">Eumeta japonica</name>
    <dbReference type="NCBI Taxonomy" id="151549"/>
    <lineage>
        <taxon>Eukaryota</taxon>
        <taxon>Metazoa</taxon>
        <taxon>Ecdysozoa</taxon>
        <taxon>Arthropoda</taxon>
        <taxon>Hexapoda</taxon>
        <taxon>Insecta</taxon>
        <taxon>Pterygota</taxon>
        <taxon>Neoptera</taxon>
        <taxon>Endopterygota</taxon>
        <taxon>Lepidoptera</taxon>
        <taxon>Glossata</taxon>
        <taxon>Ditrysia</taxon>
        <taxon>Tineoidea</taxon>
        <taxon>Psychidae</taxon>
        <taxon>Oiketicinae</taxon>
        <taxon>Eumeta</taxon>
    </lineage>
</organism>
<evidence type="ECO:0000256" key="1">
    <source>
        <dbReference type="SAM" id="MobiDB-lite"/>
    </source>
</evidence>
<protein>
    <submittedName>
        <fullName evidence="2">Uncharacterized protein</fullName>
    </submittedName>
</protein>
<dbReference type="Proteomes" id="UP000299102">
    <property type="component" value="Unassembled WGS sequence"/>
</dbReference>
<gene>
    <name evidence="2" type="ORF">EVAR_24767_1</name>
</gene>
<keyword evidence="3" id="KW-1185">Reference proteome</keyword>
<dbReference type="EMBL" id="BGZK01000322">
    <property type="protein sequence ID" value="GBP36764.1"/>
    <property type="molecule type" value="Genomic_DNA"/>
</dbReference>
<proteinExistence type="predicted"/>